<evidence type="ECO:0000313" key="3">
    <source>
        <dbReference type="EMBL" id="TWR29818.1"/>
    </source>
</evidence>
<dbReference type="EC" id="6.3.4.15" evidence="3"/>
<dbReference type="InterPro" id="IPR004143">
    <property type="entry name" value="BPL_LPL_catalytic"/>
</dbReference>
<evidence type="ECO:0000256" key="1">
    <source>
        <dbReference type="ARBA" id="ARBA00022598"/>
    </source>
</evidence>
<proteinExistence type="predicted"/>
<dbReference type="SUPFAM" id="SSF55681">
    <property type="entry name" value="Class II aaRS and biotin synthetases"/>
    <property type="match status" value="1"/>
</dbReference>
<sequence length="258" mass="29043">MQNNIFSGLFVGQNFVSLKQVDSTNTFLKNLLSNSKPVPEGTVIMAEDQFAGRGQHQNVWHAEPGKNLTFSMLLYPNFLAATAQFDLTRVISLGVYDALAPLLRDNLFIKWPNDIYYENKKLSGMLIENSLQGSNIKSSVIGIGVNINQEHFGDNASRATSVKQILQRDYDLKNILFDICRHVETWYLKLKAGETNLIRAAYKQKLYLLNETHNFVSNNEVFSGTIIGVTDAGLLEVERGNVTGTYNLKEIQYLTNNL</sequence>
<keyword evidence="1 3" id="KW-0436">Ligase</keyword>
<accession>A0A563UEN5</accession>
<dbReference type="Pfam" id="PF03099">
    <property type="entry name" value="BPL_LplA_LipB"/>
    <property type="match status" value="1"/>
</dbReference>
<dbReference type="Proteomes" id="UP000320042">
    <property type="component" value="Unassembled WGS sequence"/>
</dbReference>
<keyword evidence="4" id="KW-1185">Reference proteome</keyword>
<name>A0A563UEN5_9SPHI</name>
<dbReference type="CDD" id="cd16442">
    <property type="entry name" value="BPL"/>
    <property type="match status" value="1"/>
</dbReference>
<gene>
    <name evidence="3" type="ORF">FPZ43_08155</name>
</gene>
<evidence type="ECO:0000313" key="4">
    <source>
        <dbReference type="Proteomes" id="UP000320042"/>
    </source>
</evidence>
<dbReference type="EMBL" id="VOEJ01000003">
    <property type="protein sequence ID" value="TWR29818.1"/>
    <property type="molecule type" value="Genomic_DNA"/>
</dbReference>
<dbReference type="OrthoDB" id="9807064at2"/>
<feature type="domain" description="BPL/LPL catalytic" evidence="2">
    <location>
        <begin position="10"/>
        <end position="191"/>
    </location>
</feature>
<dbReference type="PROSITE" id="PS51733">
    <property type="entry name" value="BPL_LPL_CATALYTIC"/>
    <property type="match status" value="1"/>
</dbReference>
<dbReference type="GO" id="GO:0005737">
    <property type="term" value="C:cytoplasm"/>
    <property type="evidence" value="ECO:0007669"/>
    <property type="project" value="TreeGrafter"/>
</dbReference>
<dbReference type="PANTHER" id="PTHR12835">
    <property type="entry name" value="BIOTIN PROTEIN LIGASE"/>
    <property type="match status" value="1"/>
</dbReference>
<dbReference type="NCBIfam" id="TIGR00121">
    <property type="entry name" value="birA_ligase"/>
    <property type="match status" value="1"/>
</dbReference>
<protein>
    <submittedName>
        <fullName evidence="3">Biotin--[acetyl-CoA-carboxylase] ligase</fullName>
        <ecNumber evidence="3">6.3.4.15</ecNumber>
    </submittedName>
</protein>
<dbReference type="InterPro" id="IPR045864">
    <property type="entry name" value="aa-tRNA-synth_II/BPL/LPL"/>
</dbReference>
<comment type="caution">
    <text evidence="3">The sequence shown here is derived from an EMBL/GenBank/DDBJ whole genome shotgun (WGS) entry which is preliminary data.</text>
</comment>
<dbReference type="Gene3D" id="3.30.930.10">
    <property type="entry name" value="Bira Bifunctional Protein, Domain 2"/>
    <property type="match status" value="1"/>
</dbReference>
<dbReference type="InterPro" id="IPR004408">
    <property type="entry name" value="Biotin_CoA_COase_ligase"/>
</dbReference>
<organism evidence="3 4">
    <name type="scientific">Mucilaginibacter pallidiroseus</name>
    <dbReference type="NCBI Taxonomy" id="2599295"/>
    <lineage>
        <taxon>Bacteria</taxon>
        <taxon>Pseudomonadati</taxon>
        <taxon>Bacteroidota</taxon>
        <taxon>Sphingobacteriia</taxon>
        <taxon>Sphingobacteriales</taxon>
        <taxon>Sphingobacteriaceae</taxon>
        <taxon>Mucilaginibacter</taxon>
    </lineage>
</organism>
<dbReference type="AlphaFoldDB" id="A0A563UEN5"/>
<evidence type="ECO:0000259" key="2">
    <source>
        <dbReference type="PROSITE" id="PS51733"/>
    </source>
</evidence>
<dbReference type="PANTHER" id="PTHR12835:SF5">
    <property type="entry name" value="BIOTIN--PROTEIN LIGASE"/>
    <property type="match status" value="1"/>
</dbReference>
<reference evidence="3 4" key="1">
    <citation type="submission" date="2019-07" db="EMBL/GenBank/DDBJ databases">
        <authorList>
            <person name="Kim J."/>
        </authorList>
    </citation>
    <scope>NUCLEOTIDE SEQUENCE [LARGE SCALE GENOMIC DNA]</scope>
    <source>
        <strain evidence="4">dk17</strain>
    </source>
</reference>
<dbReference type="GO" id="GO:0004077">
    <property type="term" value="F:biotin--[biotin carboxyl-carrier protein] ligase activity"/>
    <property type="evidence" value="ECO:0007669"/>
    <property type="project" value="UniProtKB-EC"/>
</dbReference>